<dbReference type="RefSeq" id="WP_073025302.1">
    <property type="nucleotide sequence ID" value="NZ_FQZS01000007.1"/>
</dbReference>
<feature type="transmembrane region" description="Helical" evidence="8">
    <location>
        <begin position="78"/>
        <end position="95"/>
    </location>
</feature>
<evidence type="ECO:0000313" key="9">
    <source>
        <dbReference type="EMBL" id="SHI74112.1"/>
    </source>
</evidence>
<dbReference type="SMART" id="SM00793">
    <property type="entry name" value="AgrB"/>
    <property type="match status" value="1"/>
</dbReference>
<name>A0A1M6DLN4_9FIRM</name>
<keyword evidence="3" id="KW-0645">Protease</keyword>
<evidence type="ECO:0000256" key="2">
    <source>
        <dbReference type="ARBA" id="ARBA00022654"/>
    </source>
</evidence>
<keyword evidence="7 8" id="KW-0472">Membrane</keyword>
<evidence type="ECO:0000256" key="3">
    <source>
        <dbReference type="ARBA" id="ARBA00022670"/>
    </source>
</evidence>
<dbReference type="GO" id="GO:0009372">
    <property type="term" value="P:quorum sensing"/>
    <property type="evidence" value="ECO:0007669"/>
    <property type="project" value="UniProtKB-KW"/>
</dbReference>
<evidence type="ECO:0000256" key="6">
    <source>
        <dbReference type="ARBA" id="ARBA00022989"/>
    </source>
</evidence>
<gene>
    <name evidence="9" type="ORF">SAMN02745176_01173</name>
</gene>
<evidence type="ECO:0000256" key="4">
    <source>
        <dbReference type="ARBA" id="ARBA00022692"/>
    </source>
</evidence>
<feature type="transmembrane region" description="Helical" evidence="8">
    <location>
        <begin position="141"/>
        <end position="159"/>
    </location>
</feature>
<dbReference type="Pfam" id="PF04647">
    <property type="entry name" value="AgrB"/>
    <property type="match status" value="1"/>
</dbReference>
<accession>A0A1M6DLN4</accession>
<dbReference type="EMBL" id="FQZS01000007">
    <property type="protein sequence ID" value="SHI74112.1"/>
    <property type="molecule type" value="Genomic_DNA"/>
</dbReference>
<keyword evidence="2" id="KW-0673">Quorum sensing</keyword>
<dbReference type="AlphaFoldDB" id="A0A1M6DLN4"/>
<evidence type="ECO:0000256" key="1">
    <source>
        <dbReference type="ARBA" id="ARBA00022475"/>
    </source>
</evidence>
<proteinExistence type="predicted"/>
<dbReference type="OrthoDB" id="9815055at2"/>
<reference evidence="9 10" key="1">
    <citation type="submission" date="2016-11" db="EMBL/GenBank/DDBJ databases">
        <authorList>
            <person name="Jaros S."/>
            <person name="Januszkiewicz K."/>
            <person name="Wedrychowicz H."/>
        </authorList>
    </citation>
    <scope>NUCLEOTIDE SEQUENCE [LARGE SCALE GENOMIC DNA]</scope>
    <source>
        <strain evidence="9 10">DSM 19022</strain>
    </source>
</reference>
<keyword evidence="4 8" id="KW-0812">Transmembrane</keyword>
<feature type="transmembrane region" description="Helical" evidence="8">
    <location>
        <begin position="31"/>
        <end position="58"/>
    </location>
</feature>
<dbReference type="Proteomes" id="UP000184442">
    <property type="component" value="Unassembled WGS sequence"/>
</dbReference>
<evidence type="ECO:0000256" key="7">
    <source>
        <dbReference type="ARBA" id="ARBA00023136"/>
    </source>
</evidence>
<feature type="transmembrane region" description="Helical" evidence="8">
    <location>
        <begin position="101"/>
        <end position="120"/>
    </location>
</feature>
<feature type="transmembrane region" description="Helical" evidence="8">
    <location>
        <begin position="165"/>
        <end position="185"/>
    </location>
</feature>
<evidence type="ECO:0000256" key="8">
    <source>
        <dbReference type="SAM" id="Phobius"/>
    </source>
</evidence>
<keyword evidence="5" id="KW-0378">Hydrolase</keyword>
<keyword evidence="6 8" id="KW-1133">Transmembrane helix</keyword>
<sequence length="188" mass="21035">MSYKVIGELIVSGTINAEERDLYEYGLQQGLLIVLNILTIIIIGFLLKMIWQSIIFMIVYMPLRSYAGGYHARTQSRCYFFSILLTISVLLAIQLIPSTRFNILCIAMIAAIIIYVLAPVEDANKPLDKKEVEIYKKRTRIILVLELCATILMMGLRVNGGSLCISVSMFALSILLVIGKVKNIISIG</sequence>
<organism evidence="9 10">
    <name type="scientific">Lutispora thermophila DSM 19022</name>
    <dbReference type="NCBI Taxonomy" id="1122184"/>
    <lineage>
        <taxon>Bacteria</taxon>
        <taxon>Bacillati</taxon>
        <taxon>Bacillota</taxon>
        <taxon>Clostridia</taxon>
        <taxon>Lutisporales</taxon>
        <taxon>Lutisporaceae</taxon>
        <taxon>Lutispora</taxon>
    </lineage>
</organism>
<dbReference type="GO" id="GO:0016020">
    <property type="term" value="C:membrane"/>
    <property type="evidence" value="ECO:0007669"/>
    <property type="project" value="InterPro"/>
</dbReference>
<dbReference type="GO" id="GO:0006508">
    <property type="term" value="P:proteolysis"/>
    <property type="evidence" value="ECO:0007669"/>
    <property type="project" value="UniProtKB-KW"/>
</dbReference>
<evidence type="ECO:0000313" key="10">
    <source>
        <dbReference type="Proteomes" id="UP000184442"/>
    </source>
</evidence>
<dbReference type="STRING" id="1122184.SAMN02745176_01173"/>
<keyword evidence="10" id="KW-1185">Reference proteome</keyword>
<keyword evidence="1" id="KW-1003">Cell membrane</keyword>
<protein>
    <submittedName>
        <fullName evidence="9">Accessory gene regulator B</fullName>
    </submittedName>
</protein>
<evidence type="ECO:0000256" key="5">
    <source>
        <dbReference type="ARBA" id="ARBA00022801"/>
    </source>
</evidence>
<dbReference type="InterPro" id="IPR006741">
    <property type="entry name" value="AgrB"/>
</dbReference>
<dbReference type="GO" id="GO:0008233">
    <property type="term" value="F:peptidase activity"/>
    <property type="evidence" value="ECO:0007669"/>
    <property type="project" value="UniProtKB-KW"/>
</dbReference>